<evidence type="ECO:0000313" key="1">
    <source>
        <dbReference type="EMBL" id="MCU6765239.1"/>
    </source>
</evidence>
<evidence type="ECO:0000313" key="2">
    <source>
        <dbReference type="Proteomes" id="UP001652409"/>
    </source>
</evidence>
<organism evidence="1 2">
    <name type="scientific">Blautia ammoniilytica</name>
    <dbReference type="NCBI Taxonomy" id="2981782"/>
    <lineage>
        <taxon>Bacteria</taxon>
        <taxon>Bacillati</taxon>
        <taxon>Bacillota</taxon>
        <taxon>Clostridia</taxon>
        <taxon>Lachnospirales</taxon>
        <taxon>Lachnospiraceae</taxon>
        <taxon>Blautia</taxon>
    </lineage>
</organism>
<dbReference type="RefSeq" id="WP_158421268.1">
    <property type="nucleotide sequence ID" value="NZ_JAOQJL010000011.1"/>
</dbReference>
<proteinExistence type="predicted"/>
<accession>A0ABT2TUW1</accession>
<gene>
    <name evidence="1" type="ORF">OCV61_07390</name>
</gene>
<dbReference type="Proteomes" id="UP001652409">
    <property type="component" value="Unassembled WGS sequence"/>
</dbReference>
<dbReference type="EMBL" id="JAOQJL010000011">
    <property type="protein sequence ID" value="MCU6765239.1"/>
    <property type="molecule type" value="Genomic_DNA"/>
</dbReference>
<name>A0ABT2TUW1_9FIRM</name>
<keyword evidence="2" id="KW-1185">Reference proteome</keyword>
<comment type="caution">
    <text evidence="1">The sequence shown here is derived from an EMBL/GenBank/DDBJ whole genome shotgun (WGS) entry which is preliminary data.</text>
</comment>
<sequence>MDEIKYLLKFGKREHLESLVKGNIYCSNAVTFWGIEDKLKIKGQGDILEVGTRMFAQKMIIQHPDTKEVIAECGKANGLVRIEPAEKMPVFCMFAVYEDNCKVDDVGNLIINLSDDKKKTIREHFPNADAVVIIPNPEVFIEDVKRSIGTEIKAEKVNYFHIDKGYETTDGEIAMDMEYMKYLMQDASPEKVDGGTRYTFYADYAFRVLFCKDVFFEQEQEYRIVLPNETIEAGKSYPVQLSKDYEIIDLDIFFDN</sequence>
<reference evidence="1 2" key="1">
    <citation type="journal article" date="2021" name="ISME Commun">
        <title>Automated analysis of genomic sequences facilitates high-throughput and comprehensive description of bacteria.</title>
        <authorList>
            <person name="Hitch T.C.A."/>
        </authorList>
    </citation>
    <scope>NUCLEOTIDE SEQUENCE [LARGE SCALE GENOMIC DNA]</scope>
    <source>
        <strain evidence="1 2">Sanger_23</strain>
    </source>
</reference>
<protein>
    <submittedName>
        <fullName evidence="1">Uncharacterized protein</fullName>
    </submittedName>
</protein>